<dbReference type="AlphaFoldDB" id="A0AAX1UI47"/>
<comment type="caution">
    <text evidence="2">The sequence shown here is derived from an EMBL/GenBank/DDBJ whole genome shotgun (WGS) entry which is preliminary data.</text>
</comment>
<name>A0AAX1UI47_CERSP</name>
<accession>A0AAX1UI47</accession>
<proteinExistence type="predicted"/>
<evidence type="ECO:0000256" key="1">
    <source>
        <dbReference type="SAM" id="MobiDB-lite"/>
    </source>
</evidence>
<sequence>MEAMRADLAIGTARGATIFPAMGCDDVGTGGRAARRRPVLRSGGLR</sequence>
<organism evidence="2 3">
    <name type="scientific">Cereibacter sphaeroides</name>
    <name type="common">Rhodobacter sphaeroides</name>
    <dbReference type="NCBI Taxonomy" id="1063"/>
    <lineage>
        <taxon>Bacteria</taxon>
        <taxon>Pseudomonadati</taxon>
        <taxon>Pseudomonadota</taxon>
        <taxon>Alphaproteobacteria</taxon>
        <taxon>Rhodobacterales</taxon>
        <taxon>Paracoccaceae</taxon>
        <taxon>Cereibacter</taxon>
    </lineage>
</organism>
<dbReference type="EMBL" id="QWGP01000021">
    <property type="protein sequence ID" value="RHZ92781.1"/>
    <property type="molecule type" value="Genomic_DNA"/>
</dbReference>
<evidence type="ECO:0000313" key="2">
    <source>
        <dbReference type="EMBL" id="RHZ92781.1"/>
    </source>
</evidence>
<evidence type="ECO:0000313" key="3">
    <source>
        <dbReference type="Proteomes" id="UP000266305"/>
    </source>
</evidence>
<feature type="region of interest" description="Disordered" evidence="1">
    <location>
        <begin position="27"/>
        <end position="46"/>
    </location>
</feature>
<dbReference type="Proteomes" id="UP000266305">
    <property type="component" value="Unassembled WGS sequence"/>
</dbReference>
<reference evidence="2 3" key="1">
    <citation type="submission" date="2018-08" db="EMBL/GenBank/DDBJ databases">
        <title>Draft genome sequence of Rhodobacter sphaeroides FY.</title>
        <authorList>
            <person name="Rayyan A."/>
            <person name="Meyer T.E."/>
            <person name="Kyndt J.A."/>
        </authorList>
    </citation>
    <scope>NUCLEOTIDE SEQUENCE [LARGE SCALE GENOMIC DNA]</scope>
    <source>
        <strain evidence="2 3">FY</strain>
    </source>
</reference>
<dbReference type="RefSeq" id="WP_119000783.1">
    <property type="nucleotide sequence ID" value="NZ_QWGP01000021.1"/>
</dbReference>
<gene>
    <name evidence="2" type="ORF">D1114_16385</name>
</gene>
<protein>
    <submittedName>
        <fullName evidence="2">Uncharacterized protein</fullName>
    </submittedName>
</protein>